<sequence>MGVREQSHGTIDRGRGRQRRWNYALMAGENDCSESHVYGNRDAAAPSPPPPPAFPRAALGAMALTAISVGLCPAAELLISRVGLFSLLSPAPVLDDDGLERGLIMENVSGVVSKIGNANLPNVHTMRLRLGVTLKSVTLGNVTMSTETREPADALRLSHSTMIGLPRAH</sequence>
<protein>
    <submittedName>
        <fullName evidence="1">Uncharacterized protein</fullName>
    </submittedName>
</protein>
<evidence type="ECO:0000313" key="2">
    <source>
        <dbReference type="Proteomes" id="UP000299102"/>
    </source>
</evidence>
<proteinExistence type="predicted"/>
<evidence type="ECO:0000313" key="1">
    <source>
        <dbReference type="EMBL" id="GBP81717.1"/>
    </source>
</evidence>
<gene>
    <name evidence="1" type="ORF">EVAR_59656_1</name>
</gene>
<accession>A0A4C1Z501</accession>
<name>A0A4C1Z501_EUMVA</name>
<reference evidence="1 2" key="1">
    <citation type="journal article" date="2019" name="Commun. Biol.">
        <title>The bagworm genome reveals a unique fibroin gene that provides high tensile strength.</title>
        <authorList>
            <person name="Kono N."/>
            <person name="Nakamura H."/>
            <person name="Ohtoshi R."/>
            <person name="Tomita M."/>
            <person name="Numata K."/>
            <person name="Arakawa K."/>
        </authorList>
    </citation>
    <scope>NUCLEOTIDE SEQUENCE [LARGE SCALE GENOMIC DNA]</scope>
</reference>
<keyword evidence="2" id="KW-1185">Reference proteome</keyword>
<comment type="caution">
    <text evidence="1">The sequence shown here is derived from an EMBL/GenBank/DDBJ whole genome shotgun (WGS) entry which is preliminary data.</text>
</comment>
<organism evidence="1 2">
    <name type="scientific">Eumeta variegata</name>
    <name type="common">Bagworm moth</name>
    <name type="synonym">Eumeta japonica</name>
    <dbReference type="NCBI Taxonomy" id="151549"/>
    <lineage>
        <taxon>Eukaryota</taxon>
        <taxon>Metazoa</taxon>
        <taxon>Ecdysozoa</taxon>
        <taxon>Arthropoda</taxon>
        <taxon>Hexapoda</taxon>
        <taxon>Insecta</taxon>
        <taxon>Pterygota</taxon>
        <taxon>Neoptera</taxon>
        <taxon>Endopterygota</taxon>
        <taxon>Lepidoptera</taxon>
        <taxon>Glossata</taxon>
        <taxon>Ditrysia</taxon>
        <taxon>Tineoidea</taxon>
        <taxon>Psychidae</taxon>
        <taxon>Oiketicinae</taxon>
        <taxon>Eumeta</taxon>
    </lineage>
</organism>
<dbReference type="Proteomes" id="UP000299102">
    <property type="component" value="Unassembled WGS sequence"/>
</dbReference>
<dbReference type="EMBL" id="BGZK01001527">
    <property type="protein sequence ID" value="GBP81717.1"/>
    <property type="molecule type" value="Genomic_DNA"/>
</dbReference>
<dbReference type="AlphaFoldDB" id="A0A4C1Z501"/>